<name>A0A835ECT4_9POAL</name>
<dbReference type="SUPFAM" id="SSF81383">
    <property type="entry name" value="F-box domain"/>
    <property type="match status" value="1"/>
</dbReference>
<organism evidence="1 2">
    <name type="scientific">Digitaria exilis</name>
    <dbReference type="NCBI Taxonomy" id="1010633"/>
    <lineage>
        <taxon>Eukaryota</taxon>
        <taxon>Viridiplantae</taxon>
        <taxon>Streptophyta</taxon>
        <taxon>Embryophyta</taxon>
        <taxon>Tracheophyta</taxon>
        <taxon>Spermatophyta</taxon>
        <taxon>Magnoliopsida</taxon>
        <taxon>Liliopsida</taxon>
        <taxon>Poales</taxon>
        <taxon>Poaceae</taxon>
        <taxon>PACMAD clade</taxon>
        <taxon>Panicoideae</taxon>
        <taxon>Panicodae</taxon>
        <taxon>Paniceae</taxon>
        <taxon>Anthephorinae</taxon>
        <taxon>Digitaria</taxon>
    </lineage>
</organism>
<keyword evidence="2" id="KW-1185">Reference proteome</keyword>
<dbReference type="EMBL" id="JACEFO010002205">
    <property type="protein sequence ID" value="KAF8673568.1"/>
    <property type="molecule type" value="Genomic_DNA"/>
</dbReference>
<sequence length="102" mass="11753">MGVGEGRISSLPDKLLHYILIRLGSARDAVRTGVLSRTAGATSWTVRYRSSSSMAILMHKHLRLWSRIDISYFQRNRCRSSCSCRFQESHKIDDIFSIHLKR</sequence>
<evidence type="ECO:0008006" key="3">
    <source>
        <dbReference type="Google" id="ProtNLM"/>
    </source>
</evidence>
<proteinExistence type="predicted"/>
<dbReference type="Proteomes" id="UP000636709">
    <property type="component" value="Unassembled WGS sequence"/>
</dbReference>
<dbReference type="AlphaFoldDB" id="A0A835ECT4"/>
<gene>
    <name evidence="1" type="ORF">HU200_048654</name>
</gene>
<reference evidence="1" key="1">
    <citation type="submission" date="2020-07" db="EMBL/GenBank/DDBJ databases">
        <title>Genome sequence and genetic diversity analysis of an under-domesticated orphan crop, white fonio (Digitaria exilis).</title>
        <authorList>
            <person name="Bennetzen J.L."/>
            <person name="Chen S."/>
            <person name="Ma X."/>
            <person name="Wang X."/>
            <person name="Yssel A.E.J."/>
            <person name="Chaluvadi S.R."/>
            <person name="Johnson M."/>
            <person name="Gangashetty P."/>
            <person name="Hamidou F."/>
            <person name="Sanogo M.D."/>
            <person name="Zwaenepoel A."/>
            <person name="Wallace J."/>
            <person name="Van De Peer Y."/>
            <person name="Van Deynze A."/>
        </authorList>
    </citation>
    <scope>NUCLEOTIDE SEQUENCE</scope>
    <source>
        <tissue evidence="1">Leaves</tissue>
    </source>
</reference>
<evidence type="ECO:0000313" key="2">
    <source>
        <dbReference type="Proteomes" id="UP000636709"/>
    </source>
</evidence>
<protein>
    <recommendedName>
        <fullName evidence="3">F-box domain-containing protein</fullName>
    </recommendedName>
</protein>
<dbReference type="InterPro" id="IPR036047">
    <property type="entry name" value="F-box-like_dom_sf"/>
</dbReference>
<comment type="caution">
    <text evidence="1">The sequence shown here is derived from an EMBL/GenBank/DDBJ whole genome shotgun (WGS) entry which is preliminary data.</text>
</comment>
<accession>A0A835ECT4</accession>
<evidence type="ECO:0000313" key="1">
    <source>
        <dbReference type="EMBL" id="KAF8673568.1"/>
    </source>
</evidence>